<keyword evidence="3" id="KW-1185">Reference proteome</keyword>
<feature type="transmembrane region" description="Helical" evidence="1">
    <location>
        <begin position="20"/>
        <end position="41"/>
    </location>
</feature>
<keyword evidence="1" id="KW-0472">Membrane</keyword>
<protein>
    <recommendedName>
        <fullName evidence="4">SH3 domain-containing protein</fullName>
    </recommendedName>
</protein>
<keyword evidence="1" id="KW-0812">Transmembrane</keyword>
<evidence type="ECO:0008006" key="4">
    <source>
        <dbReference type="Google" id="ProtNLM"/>
    </source>
</evidence>
<dbReference type="Proteomes" id="UP000308652">
    <property type="component" value="Unassembled WGS sequence"/>
</dbReference>
<evidence type="ECO:0000313" key="2">
    <source>
        <dbReference type="EMBL" id="TFK40285.1"/>
    </source>
</evidence>
<gene>
    <name evidence="2" type="ORF">BDQ12DRAFT_490822</name>
</gene>
<dbReference type="AlphaFoldDB" id="A0A5C3M6L1"/>
<dbReference type="OrthoDB" id="5340910at2759"/>
<name>A0A5C3M6L1_9AGAR</name>
<keyword evidence="1" id="KW-1133">Transmembrane helix</keyword>
<reference evidence="2 3" key="1">
    <citation type="journal article" date="2019" name="Nat. Ecol. Evol.">
        <title>Megaphylogeny resolves global patterns of mushroom evolution.</title>
        <authorList>
            <person name="Varga T."/>
            <person name="Krizsan K."/>
            <person name="Foldi C."/>
            <person name="Dima B."/>
            <person name="Sanchez-Garcia M."/>
            <person name="Sanchez-Ramirez S."/>
            <person name="Szollosi G.J."/>
            <person name="Szarkandi J.G."/>
            <person name="Papp V."/>
            <person name="Albert L."/>
            <person name="Andreopoulos W."/>
            <person name="Angelini C."/>
            <person name="Antonin V."/>
            <person name="Barry K.W."/>
            <person name="Bougher N.L."/>
            <person name="Buchanan P."/>
            <person name="Buyck B."/>
            <person name="Bense V."/>
            <person name="Catcheside P."/>
            <person name="Chovatia M."/>
            <person name="Cooper J."/>
            <person name="Damon W."/>
            <person name="Desjardin D."/>
            <person name="Finy P."/>
            <person name="Geml J."/>
            <person name="Haridas S."/>
            <person name="Hughes K."/>
            <person name="Justo A."/>
            <person name="Karasinski D."/>
            <person name="Kautmanova I."/>
            <person name="Kiss B."/>
            <person name="Kocsube S."/>
            <person name="Kotiranta H."/>
            <person name="LaButti K.M."/>
            <person name="Lechner B.E."/>
            <person name="Liimatainen K."/>
            <person name="Lipzen A."/>
            <person name="Lukacs Z."/>
            <person name="Mihaltcheva S."/>
            <person name="Morgado L.N."/>
            <person name="Niskanen T."/>
            <person name="Noordeloos M.E."/>
            <person name="Ohm R.A."/>
            <person name="Ortiz-Santana B."/>
            <person name="Ovrebo C."/>
            <person name="Racz N."/>
            <person name="Riley R."/>
            <person name="Savchenko A."/>
            <person name="Shiryaev A."/>
            <person name="Soop K."/>
            <person name="Spirin V."/>
            <person name="Szebenyi C."/>
            <person name="Tomsovsky M."/>
            <person name="Tulloss R.E."/>
            <person name="Uehling J."/>
            <person name="Grigoriev I.V."/>
            <person name="Vagvolgyi C."/>
            <person name="Papp T."/>
            <person name="Martin F.M."/>
            <person name="Miettinen O."/>
            <person name="Hibbett D.S."/>
            <person name="Nagy L.G."/>
        </authorList>
    </citation>
    <scope>NUCLEOTIDE SEQUENCE [LARGE SCALE GENOMIC DNA]</scope>
    <source>
        <strain evidence="2 3">CBS 166.37</strain>
    </source>
</reference>
<dbReference type="STRING" id="68775.A0A5C3M6L1"/>
<sequence>MPAIHLLRRDDSDSSPLNPIYIAGFAVVGAIVLGVAIWLALRFHRKRAAAKREETRGAAFLSVRGLVKEGEKDENEHSPSLSPNAVNAFSRNQINPGIVLPDKVLTRQTRDEIMNFHRQSGTFPKPFSFALSAGSPSPRASTLEPGSAMDRSSMFRNSFMSGSSFSRFSVMSTNSSVDSNPTTGTTRKVRQLFSPVLPDELLLTRTGEQLTVVQSFDDGWCVVGRESATIVHTAKSLFKPAGEESNVELGVVPAWCFLKPVKGLRAERPVRSTSLGITVQMDAPGYSSRNELVSWSNF</sequence>
<evidence type="ECO:0000313" key="3">
    <source>
        <dbReference type="Proteomes" id="UP000308652"/>
    </source>
</evidence>
<dbReference type="EMBL" id="ML213597">
    <property type="protein sequence ID" value="TFK40285.1"/>
    <property type="molecule type" value="Genomic_DNA"/>
</dbReference>
<evidence type="ECO:0000256" key="1">
    <source>
        <dbReference type="SAM" id="Phobius"/>
    </source>
</evidence>
<accession>A0A5C3M6L1</accession>
<organism evidence="2 3">
    <name type="scientific">Crucibulum laeve</name>
    <dbReference type="NCBI Taxonomy" id="68775"/>
    <lineage>
        <taxon>Eukaryota</taxon>
        <taxon>Fungi</taxon>
        <taxon>Dikarya</taxon>
        <taxon>Basidiomycota</taxon>
        <taxon>Agaricomycotina</taxon>
        <taxon>Agaricomycetes</taxon>
        <taxon>Agaricomycetidae</taxon>
        <taxon>Agaricales</taxon>
        <taxon>Agaricineae</taxon>
        <taxon>Nidulariaceae</taxon>
        <taxon>Crucibulum</taxon>
    </lineage>
</organism>
<proteinExistence type="predicted"/>